<proteinExistence type="inferred from homology"/>
<keyword evidence="3 7" id="KW-0223">Dioxygenase</keyword>
<dbReference type="RefSeq" id="WP_358362751.1">
    <property type="nucleotide sequence ID" value="NZ_JBEZFP010000147.1"/>
</dbReference>
<evidence type="ECO:0000256" key="3">
    <source>
        <dbReference type="ARBA" id="ARBA00022964"/>
    </source>
</evidence>
<dbReference type="InterPro" id="IPR042098">
    <property type="entry name" value="TauD-like_sf"/>
</dbReference>
<dbReference type="InterPro" id="IPR051323">
    <property type="entry name" value="AtsK-like"/>
</dbReference>
<keyword evidence="5" id="KW-0408">Iron</keyword>
<name>A0ABV3DT79_9ACTN</name>
<dbReference type="Pfam" id="PF02668">
    <property type="entry name" value="TauD"/>
    <property type="match status" value="1"/>
</dbReference>
<dbReference type="SUPFAM" id="SSF51197">
    <property type="entry name" value="Clavaminate synthase-like"/>
    <property type="match status" value="1"/>
</dbReference>
<organism evidence="7 8">
    <name type="scientific">Streptodolium elevatio</name>
    <dbReference type="NCBI Taxonomy" id="3157996"/>
    <lineage>
        <taxon>Bacteria</taxon>
        <taxon>Bacillati</taxon>
        <taxon>Actinomycetota</taxon>
        <taxon>Actinomycetes</taxon>
        <taxon>Kitasatosporales</taxon>
        <taxon>Streptomycetaceae</taxon>
        <taxon>Streptodolium</taxon>
    </lineage>
</organism>
<feature type="domain" description="TauD/TfdA-like" evidence="6">
    <location>
        <begin position="4"/>
        <end position="258"/>
    </location>
</feature>
<reference evidence="7 8" key="1">
    <citation type="submission" date="2024-06" db="EMBL/GenBank/DDBJ databases">
        <title>The Natural Products Discovery Center: Release of the First 8490 Sequenced Strains for Exploring Actinobacteria Biosynthetic Diversity.</title>
        <authorList>
            <person name="Kalkreuter E."/>
            <person name="Kautsar S.A."/>
            <person name="Yang D."/>
            <person name="Bader C.D."/>
            <person name="Teijaro C.N."/>
            <person name="Fluegel L."/>
            <person name="Davis C.M."/>
            <person name="Simpson J.R."/>
            <person name="Lauterbach L."/>
            <person name="Steele A.D."/>
            <person name="Gui C."/>
            <person name="Meng S."/>
            <person name="Li G."/>
            <person name="Viehrig K."/>
            <person name="Ye F."/>
            <person name="Su P."/>
            <person name="Kiefer A.F."/>
            <person name="Nichols A."/>
            <person name="Cepeda A.J."/>
            <person name="Yan W."/>
            <person name="Fan B."/>
            <person name="Jiang Y."/>
            <person name="Adhikari A."/>
            <person name="Zheng C.-J."/>
            <person name="Schuster L."/>
            <person name="Cowan T.M."/>
            <person name="Smanski M.J."/>
            <person name="Chevrette M.G."/>
            <person name="De Carvalho L.P.S."/>
            <person name="Shen B."/>
        </authorList>
    </citation>
    <scope>NUCLEOTIDE SEQUENCE [LARGE SCALE GENOMIC DNA]</scope>
    <source>
        <strain evidence="7 8">NPDC048946</strain>
    </source>
</reference>
<dbReference type="PANTHER" id="PTHR30468">
    <property type="entry name" value="ALPHA-KETOGLUTARATE-DEPENDENT SULFONATE DIOXYGENASE"/>
    <property type="match status" value="1"/>
</dbReference>
<dbReference type="GO" id="GO:0051213">
    <property type="term" value="F:dioxygenase activity"/>
    <property type="evidence" value="ECO:0007669"/>
    <property type="project" value="UniProtKB-KW"/>
</dbReference>
<sequence>MFDIHPLTPAIGAEVRGLDVRKPPPPAVYAALADALHTHQVLFFRDQDATAYHQRDFAAGFGALQRFPFGKPAAPDLPEVMVLATGGEGPKVSNADIWHSDATFMAAPPMGTMLRAVSLPAVGGDTLWADMESAYRSLSAPMRALLDGLTAEHDFTKSRSHRGGDMDALPPVVHPVVRTHPATGRRCLYVNRIFTTRIVELDERENELLLPFLFDHVTRPEFQVRFTWRTGDIALWDNRSTQHYAVYDYQGPRVMHRIVIEGDAPR</sequence>
<evidence type="ECO:0000256" key="4">
    <source>
        <dbReference type="ARBA" id="ARBA00023002"/>
    </source>
</evidence>
<dbReference type="Gene3D" id="3.60.130.10">
    <property type="entry name" value="Clavaminate synthase-like"/>
    <property type="match status" value="1"/>
</dbReference>
<dbReference type="EMBL" id="JBEZFP010000147">
    <property type="protein sequence ID" value="MEU8138960.1"/>
    <property type="molecule type" value="Genomic_DNA"/>
</dbReference>
<accession>A0ABV3DT79</accession>
<keyword evidence="2" id="KW-0479">Metal-binding</keyword>
<evidence type="ECO:0000256" key="2">
    <source>
        <dbReference type="ARBA" id="ARBA00022723"/>
    </source>
</evidence>
<evidence type="ECO:0000256" key="5">
    <source>
        <dbReference type="ARBA" id="ARBA00023004"/>
    </source>
</evidence>
<dbReference type="PANTHER" id="PTHR30468:SF1">
    <property type="entry name" value="ALPHA-KETOGLUTARATE-DEPENDENT SULFONATE DIOXYGENASE"/>
    <property type="match status" value="1"/>
</dbReference>
<protein>
    <submittedName>
        <fullName evidence="7">TauD/TfdA family dioxygenase</fullName>
    </submittedName>
</protein>
<evidence type="ECO:0000313" key="7">
    <source>
        <dbReference type="EMBL" id="MEU8138960.1"/>
    </source>
</evidence>
<keyword evidence="8" id="KW-1185">Reference proteome</keyword>
<evidence type="ECO:0000313" key="8">
    <source>
        <dbReference type="Proteomes" id="UP001551482"/>
    </source>
</evidence>
<dbReference type="Proteomes" id="UP001551482">
    <property type="component" value="Unassembled WGS sequence"/>
</dbReference>
<evidence type="ECO:0000256" key="1">
    <source>
        <dbReference type="ARBA" id="ARBA00005896"/>
    </source>
</evidence>
<dbReference type="InterPro" id="IPR003819">
    <property type="entry name" value="TauD/TfdA-like"/>
</dbReference>
<comment type="caution">
    <text evidence="7">The sequence shown here is derived from an EMBL/GenBank/DDBJ whole genome shotgun (WGS) entry which is preliminary data.</text>
</comment>
<evidence type="ECO:0000259" key="6">
    <source>
        <dbReference type="Pfam" id="PF02668"/>
    </source>
</evidence>
<gene>
    <name evidence="7" type="ORF">AB0C36_36365</name>
</gene>
<keyword evidence="4" id="KW-0560">Oxidoreductase</keyword>
<comment type="similarity">
    <text evidence="1">Belongs to the TfdA dioxygenase family.</text>
</comment>